<proteinExistence type="predicted"/>
<dbReference type="AlphaFoldDB" id="A0A8J4U6U3"/>
<feature type="non-terminal residue" evidence="1">
    <location>
        <position position="53"/>
    </location>
</feature>
<evidence type="ECO:0000313" key="2">
    <source>
        <dbReference type="Proteomes" id="UP000727407"/>
    </source>
</evidence>
<dbReference type="Proteomes" id="UP000727407">
    <property type="component" value="Unassembled WGS sequence"/>
</dbReference>
<gene>
    <name evidence="1" type="primary">cox7C</name>
    <name evidence="1" type="ORF">DAT39_008982</name>
</gene>
<keyword evidence="2" id="KW-1185">Reference proteome</keyword>
<accession>A0A8J4U6U3</accession>
<organism evidence="1 2">
    <name type="scientific">Clarias magur</name>
    <name type="common">Asian catfish</name>
    <name type="synonym">Macropteronotus magur</name>
    <dbReference type="NCBI Taxonomy" id="1594786"/>
    <lineage>
        <taxon>Eukaryota</taxon>
        <taxon>Metazoa</taxon>
        <taxon>Chordata</taxon>
        <taxon>Craniata</taxon>
        <taxon>Vertebrata</taxon>
        <taxon>Euteleostomi</taxon>
        <taxon>Actinopterygii</taxon>
        <taxon>Neopterygii</taxon>
        <taxon>Teleostei</taxon>
        <taxon>Ostariophysi</taxon>
        <taxon>Siluriformes</taxon>
        <taxon>Clariidae</taxon>
        <taxon>Clarias</taxon>
    </lineage>
</organism>
<dbReference type="EMBL" id="QNUK01000115">
    <property type="protein sequence ID" value="KAF5901318.1"/>
    <property type="molecule type" value="Genomic_DNA"/>
</dbReference>
<evidence type="ECO:0000313" key="1">
    <source>
        <dbReference type="EMBL" id="KAF5901318.1"/>
    </source>
</evidence>
<comment type="caution">
    <text evidence="1">The sequence shown here is derived from an EMBL/GenBank/DDBJ whole genome shotgun (WGS) entry which is preliminary data.</text>
</comment>
<protein>
    <submittedName>
        <fullName evidence="1">Cytochrome c oxidase subunit 7C, mitochondrial</fullName>
    </submittedName>
</protein>
<name>A0A8J4U6U3_CLAMG</name>
<reference evidence="1" key="1">
    <citation type="submission" date="2020-07" db="EMBL/GenBank/DDBJ databases">
        <title>Clarias magur genome sequencing, assembly and annotation.</title>
        <authorList>
            <person name="Kushwaha B."/>
            <person name="Kumar R."/>
            <person name="Das P."/>
            <person name="Joshi C.G."/>
            <person name="Kumar D."/>
            <person name="Nagpure N.S."/>
            <person name="Pandey M."/>
            <person name="Agarwal S."/>
            <person name="Srivastava S."/>
            <person name="Singh M."/>
            <person name="Sahoo L."/>
            <person name="Jayasankar P."/>
            <person name="Meher P.K."/>
            <person name="Koringa P.G."/>
            <person name="Iquebal M.A."/>
            <person name="Das S.P."/>
            <person name="Bit A."/>
            <person name="Patnaik S."/>
            <person name="Patel N."/>
            <person name="Shah T.M."/>
            <person name="Hinsu A."/>
            <person name="Jena J.K."/>
        </authorList>
    </citation>
    <scope>NUCLEOTIDE SEQUENCE</scope>
    <source>
        <strain evidence="1">CIFAMagur01</strain>
        <tissue evidence="1">Testis</tissue>
    </source>
</reference>
<sequence>MPEDGHKFPGSYLTLKWSLVTKRSGSGGSAFTVPFVSLKTSRLIAEISLVQIV</sequence>